<feature type="transmembrane region" description="Helical" evidence="7">
    <location>
        <begin position="412"/>
        <end position="430"/>
    </location>
</feature>
<dbReference type="Proteomes" id="UP001642464">
    <property type="component" value="Unassembled WGS sequence"/>
</dbReference>
<evidence type="ECO:0000256" key="8">
    <source>
        <dbReference type="SAM" id="SignalP"/>
    </source>
</evidence>
<evidence type="ECO:0000313" key="10">
    <source>
        <dbReference type="Proteomes" id="UP001642464"/>
    </source>
</evidence>
<comment type="subcellular location">
    <subcellularLocation>
        <location evidence="1">Cell membrane</location>
        <topology evidence="1">Multi-pass membrane protein</topology>
    </subcellularLocation>
</comment>
<evidence type="ECO:0000256" key="3">
    <source>
        <dbReference type="ARBA" id="ARBA00022475"/>
    </source>
</evidence>
<dbReference type="InterPro" id="IPR052923">
    <property type="entry name" value="UPF0718"/>
</dbReference>
<keyword evidence="8" id="KW-0732">Signal</keyword>
<dbReference type="PANTHER" id="PTHR34184">
    <property type="entry name" value="UPF0718 PROTEIN YCGR"/>
    <property type="match status" value="1"/>
</dbReference>
<evidence type="ECO:0000256" key="7">
    <source>
        <dbReference type="SAM" id="Phobius"/>
    </source>
</evidence>
<feature type="transmembrane region" description="Helical" evidence="7">
    <location>
        <begin position="258"/>
        <end position="277"/>
    </location>
</feature>
<evidence type="ECO:0000256" key="2">
    <source>
        <dbReference type="ARBA" id="ARBA00006386"/>
    </source>
</evidence>
<feature type="signal peptide" evidence="8">
    <location>
        <begin position="1"/>
        <end position="32"/>
    </location>
</feature>
<feature type="transmembrane region" description="Helical" evidence="7">
    <location>
        <begin position="159"/>
        <end position="181"/>
    </location>
</feature>
<keyword evidence="4 7" id="KW-0812">Transmembrane</keyword>
<keyword evidence="6 7" id="KW-0472">Membrane</keyword>
<organism evidence="9 10">
    <name type="scientific">Durusdinium trenchii</name>
    <dbReference type="NCBI Taxonomy" id="1381693"/>
    <lineage>
        <taxon>Eukaryota</taxon>
        <taxon>Sar</taxon>
        <taxon>Alveolata</taxon>
        <taxon>Dinophyceae</taxon>
        <taxon>Suessiales</taxon>
        <taxon>Symbiodiniaceae</taxon>
        <taxon>Durusdinium</taxon>
    </lineage>
</organism>
<protein>
    <submittedName>
        <fullName evidence="9">UPF0718 protein YcgR</fullName>
    </submittedName>
</protein>
<feature type="chain" id="PRO_5045315571" evidence="8">
    <location>
        <begin position="33"/>
        <end position="659"/>
    </location>
</feature>
<sequence>MSNPCPVDSRSIRDTWLANLVILLVVVTGCSDIEEPEHLEHIIPAHKPSSFTSTVEQLAHRGPLVLEGNASPEARQELVDIVGWLPELAADSDLRRPEWERVQSMAQSLAGLLREDNAQASPESRLAEWGQLVEELEAMTEAADSVQFALNGNPEAQQALLSASPFLLAGLIVAGVLCRLIGRDLTVRMFGGSSNRSLLQAWLVGMLLPGCSLGVIPVIRELRRMGLKGGTILAFAMSAPLFNPLSILYGLTLSEPFAIVAFAACSLIMVTGVGLIWDRIYPVSADTASPPPPVGFGVKRMLAIGVMAAREAGGGSALYVLLGLCGVAVLGVIIPAGGLQHAMNGHNPVAPLTMAAVAVPVYATPMLAMSQLGMMFQHANSPGAAFVLLALGAGMNMGLVAWMFLQYGWKRSATWFALLLAVVMGLAYGVDRPLYPAEIDPADHTHAFDIYCRPFTGSVSNAAALAFEKLKRDTQPYEFYAAGILAVIVFSGLCINVFDRNRRIEQWLERQPEEGSSRGIDVVIPGPVLGGIALVGLIAASCVGCYSYYPPPEEVLEEMNIAKAEALGSALSLDEVHSKYWIEIYDDWSRKLEVGAFLRDGHVSDYHRIKGRILREKLELLEHEIEDHDVDRIRALVVQITKSQSRLRRAYLEERGSAG</sequence>
<dbReference type="EMBL" id="CAXAMM010007482">
    <property type="protein sequence ID" value="CAK9014417.1"/>
    <property type="molecule type" value="Genomic_DNA"/>
</dbReference>
<dbReference type="Pfam" id="PF03773">
    <property type="entry name" value="ArsP_1"/>
    <property type="match status" value="1"/>
</dbReference>
<proteinExistence type="inferred from homology"/>
<keyword evidence="10" id="KW-1185">Reference proteome</keyword>
<feature type="transmembrane region" description="Helical" evidence="7">
    <location>
        <begin position="519"/>
        <end position="549"/>
    </location>
</feature>
<accession>A0ABP0JJ21</accession>
<feature type="transmembrane region" description="Helical" evidence="7">
    <location>
        <begin position="384"/>
        <end position="405"/>
    </location>
</feature>
<feature type="transmembrane region" description="Helical" evidence="7">
    <location>
        <begin position="317"/>
        <end position="337"/>
    </location>
</feature>
<dbReference type="PANTHER" id="PTHR34184:SF4">
    <property type="entry name" value="UPF0718 PROTEIN YCGR"/>
    <property type="match status" value="1"/>
</dbReference>
<evidence type="ECO:0000256" key="5">
    <source>
        <dbReference type="ARBA" id="ARBA00022989"/>
    </source>
</evidence>
<comment type="similarity">
    <text evidence="2">Belongs to the UPF0718 family.</text>
</comment>
<feature type="transmembrane region" description="Helical" evidence="7">
    <location>
        <begin position="231"/>
        <end position="251"/>
    </location>
</feature>
<dbReference type="InterPro" id="IPR005524">
    <property type="entry name" value="DUF318"/>
</dbReference>
<evidence type="ECO:0000256" key="6">
    <source>
        <dbReference type="ARBA" id="ARBA00023136"/>
    </source>
</evidence>
<feature type="transmembrane region" description="Helical" evidence="7">
    <location>
        <begin position="201"/>
        <end position="219"/>
    </location>
</feature>
<keyword evidence="5 7" id="KW-1133">Transmembrane helix</keyword>
<evidence type="ECO:0000256" key="4">
    <source>
        <dbReference type="ARBA" id="ARBA00022692"/>
    </source>
</evidence>
<keyword evidence="3" id="KW-1003">Cell membrane</keyword>
<reference evidence="9 10" key="1">
    <citation type="submission" date="2024-02" db="EMBL/GenBank/DDBJ databases">
        <authorList>
            <person name="Chen Y."/>
            <person name="Shah S."/>
            <person name="Dougan E. K."/>
            <person name="Thang M."/>
            <person name="Chan C."/>
        </authorList>
    </citation>
    <scope>NUCLEOTIDE SEQUENCE [LARGE SCALE GENOMIC DNA]</scope>
</reference>
<evidence type="ECO:0000256" key="1">
    <source>
        <dbReference type="ARBA" id="ARBA00004651"/>
    </source>
</evidence>
<name>A0ABP0JJ21_9DINO</name>
<gene>
    <name evidence="9" type="ORF">SCF082_LOCUS12322</name>
</gene>
<comment type="caution">
    <text evidence="9">The sequence shown here is derived from an EMBL/GenBank/DDBJ whole genome shotgun (WGS) entry which is preliminary data.</text>
</comment>
<feature type="transmembrane region" description="Helical" evidence="7">
    <location>
        <begin position="479"/>
        <end position="498"/>
    </location>
</feature>
<evidence type="ECO:0000313" key="9">
    <source>
        <dbReference type="EMBL" id="CAK9014417.1"/>
    </source>
</evidence>